<evidence type="ECO:0000313" key="3">
    <source>
        <dbReference type="EMBL" id="KAK4185173.1"/>
    </source>
</evidence>
<keyword evidence="4" id="KW-1185">Reference proteome</keyword>
<name>A0AAN6WP36_9PEZI</name>
<accession>A0AAN6WP36</accession>
<feature type="coiled-coil region" evidence="1">
    <location>
        <begin position="5"/>
        <end position="39"/>
    </location>
</feature>
<proteinExistence type="predicted"/>
<evidence type="ECO:0000256" key="2">
    <source>
        <dbReference type="SAM" id="MobiDB-lite"/>
    </source>
</evidence>
<organism evidence="3 4">
    <name type="scientific">Podospora australis</name>
    <dbReference type="NCBI Taxonomy" id="1536484"/>
    <lineage>
        <taxon>Eukaryota</taxon>
        <taxon>Fungi</taxon>
        <taxon>Dikarya</taxon>
        <taxon>Ascomycota</taxon>
        <taxon>Pezizomycotina</taxon>
        <taxon>Sordariomycetes</taxon>
        <taxon>Sordariomycetidae</taxon>
        <taxon>Sordariales</taxon>
        <taxon>Podosporaceae</taxon>
        <taxon>Podospora</taxon>
    </lineage>
</organism>
<feature type="compositionally biased region" description="Low complexity" evidence="2">
    <location>
        <begin position="89"/>
        <end position="101"/>
    </location>
</feature>
<reference evidence="3" key="2">
    <citation type="submission" date="2023-05" db="EMBL/GenBank/DDBJ databases">
        <authorList>
            <consortium name="Lawrence Berkeley National Laboratory"/>
            <person name="Steindorff A."/>
            <person name="Hensen N."/>
            <person name="Bonometti L."/>
            <person name="Westerberg I."/>
            <person name="Brannstrom I.O."/>
            <person name="Guillou S."/>
            <person name="Cros-Aarteil S."/>
            <person name="Calhoun S."/>
            <person name="Haridas S."/>
            <person name="Kuo A."/>
            <person name="Mondo S."/>
            <person name="Pangilinan J."/>
            <person name="Riley R."/>
            <person name="Labutti K."/>
            <person name="Andreopoulos B."/>
            <person name="Lipzen A."/>
            <person name="Chen C."/>
            <person name="Yanf M."/>
            <person name="Daum C."/>
            <person name="Ng V."/>
            <person name="Clum A."/>
            <person name="Ohm R."/>
            <person name="Martin F."/>
            <person name="Silar P."/>
            <person name="Natvig D."/>
            <person name="Lalanne C."/>
            <person name="Gautier V."/>
            <person name="Ament-Velasquez S.L."/>
            <person name="Kruys A."/>
            <person name="Hutchinson M.I."/>
            <person name="Powell A.J."/>
            <person name="Barry K."/>
            <person name="Miller A.N."/>
            <person name="Grigoriev I.V."/>
            <person name="Debuchy R."/>
            <person name="Gladieux P."/>
            <person name="Thoren M.H."/>
            <person name="Johannesson H."/>
        </authorList>
    </citation>
    <scope>NUCLEOTIDE SEQUENCE</scope>
    <source>
        <strain evidence="3">PSN309</strain>
    </source>
</reference>
<gene>
    <name evidence="3" type="ORF">QBC35DRAFT_476595</name>
</gene>
<protein>
    <submittedName>
        <fullName evidence="3">Uncharacterized protein</fullName>
    </submittedName>
</protein>
<dbReference type="EMBL" id="MU864459">
    <property type="protein sequence ID" value="KAK4185173.1"/>
    <property type="molecule type" value="Genomic_DNA"/>
</dbReference>
<dbReference type="AlphaFoldDB" id="A0AAN6WP36"/>
<evidence type="ECO:0000313" key="4">
    <source>
        <dbReference type="Proteomes" id="UP001302126"/>
    </source>
</evidence>
<reference evidence="3" key="1">
    <citation type="journal article" date="2023" name="Mol. Phylogenet. Evol.">
        <title>Genome-scale phylogeny and comparative genomics of the fungal order Sordariales.</title>
        <authorList>
            <person name="Hensen N."/>
            <person name="Bonometti L."/>
            <person name="Westerberg I."/>
            <person name="Brannstrom I.O."/>
            <person name="Guillou S."/>
            <person name="Cros-Aarteil S."/>
            <person name="Calhoun S."/>
            <person name="Haridas S."/>
            <person name="Kuo A."/>
            <person name="Mondo S."/>
            <person name="Pangilinan J."/>
            <person name="Riley R."/>
            <person name="LaButti K."/>
            <person name="Andreopoulos B."/>
            <person name="Lipzen A."/>
            <person name="Chen C."/>
            <person name="Yan M."/>
            <person name="Daum C."/>
            <person name="Ng V."/>
            <person name="Clum A."/>
            <person name="Steindorff A."/>
            <person name="Ohm R.A."/>
            <person name="Martin F."/>
            <person name="Silar P."/>
            <person name="Natvig D.O."/>
            <person name="Lalanne C."/>
            <person name="Gautier V."/>
            <person name="Ament-Velasquez S.L."/>
            <person name="Kruys A."/>
            <person name="Hutchinson M.I."/>
            <person name="Powell A.J."/>
            <person name="Barry K."/>
            <person name="Miller A.N."/>
            <person name="Grigoriev I.V."/>
            <person name="Debuchy R."/>
            <person name="Gladieux P."/>
            <person name="Hiltunen Thoren M."/>
            <person name="Johannesson H."/>
        </authorList>
    </citation>
    <scope>NUCLEOTIDE SEQUENCE</scope>
    <source>
        <strain evidence="3">PSN309</strain>
    </source>
</reference>
<comment type="caution">
    <text evidence="3">The sequence shown here is derived from an EMBL/GenBank/DDBJ whole genome shotgun (WGS) entry which is preliminary data.</text>
</comment>
<feature type="compositionally biased region" description="Polar residues" evidence="2">
    <location>
        <begin position="62"/>
        <end position="87"/>
    </location>
</feature>
<feature type="region of interest" description="Disordered" evidence="2">
    <location>
        <begin position="54"/>
        <end position="101"/>
    </location>
</feature>
<sequence length="455" mass="51240">MVKFIPSYDTQVSRLEDEIQKLREALAKSEAEKKALIQQCLSCTHCRKKTCAGQPREVKGSHQPSQSATTSFLKPTKASSARSSRSIQPGPSTLTPAAPSTTVTINGEKYSYVCGTLHQSYDLNWGRPRCMESTMASQSRFNYAGLDCCIEERQKRLTAKEAKSPASPASPGTLVDDWWYMPTPLGNEVPTTWYCVTSHEPPIPKSEFEKLADLTGLDGDLPTHLEPLRCLGPNDPVLTQQLVTKGKELAAESMYHYCVKHQPEVVAKNFPLGPSFIRLGFSEMKYNLFGWNLDDRTRRAIWDLVGVRNSWGHPEPLSLGRADELLERTQRVAVCLGDEPRGLEIRKLRDQLYNSAETTLKNIEDALGLVVLPSDPPADDKKTPPEPGTTNERVERRIWTPHEERFLKELVNSKRDTTMGLSPEVVSVVEDWERNWYTWTPGARIFGIEHREVDC</sequence>
<dbReference type="Proteomes" id="UP001302126">
    <property type="component" value="Unassembled WGS sequence"/>
</dbReference>
<feature type="region of interest" description="Disordered" evidence="2">
    <location>
        <begin position="373"/>
        <end position="393"/>
    </location>
</feature>
<evidence type="ECO:0000256" key="1">
    <source>
        <dbReference type="SAM" id="Coils"/>
    </source>
</evidence>
<keyword evidence="1" id="KW-0175">Coiled coil</keyword>